<dbReference type="Proteomes" id="UP000031876">
    <property type="component" value="Plasmid 3"/>
</dbReference>
<dbReference type="KEGG" id="btw:BF38_6158"/>
<dbReference type="PANTHER" id="PTHR37809">
    <property type="entry name" value="RIBOSOMAL PROTEIN S12 METHYLTHIOTRANSFERASE ACCESSORY FACTOR YCAO"/>
    <property type="match status" value="1"/>
</dbReference>
<geneLocation type="plasmid" evidence="3 5">
    <name>unnamed1</name>
</geneLocation>
<reference evidence="3 5" key="2">
    <citation type="submission" date="2020-05" db="EMBL/GenBank/DDBJ databases">
        <title>FDA dAtabase for Regulatory Grade micrObial Sequences (FDA-ARGOS): Supporting development and validation of Infectious Disease Dx tests.</title>
        <authorList>
            <person name="Nelson B."/>
            <person name="Plummer A."/>
            <person name="Tallon L."/>
            <person name="Sadzewicz L."/>
            <person name="Zhao X."/>
            <person name="Vavikolanu K."/>
            <person name="Mehta A."/>
            <person name="Aluvathingal J."/>
            <person name="Nadendla S."/>
            <person name="Myers T."/>
            <person name="Yan Y."/>
            <person name="Sichtig H."/>
        </authorList>
    </citation>
    <scope>NUCLEOTIDE SEQUENCE [LARGE SCALE GENOMIC DNA]</scope>
    <source>
        <strain evidence="3 5">FDAARGOS_795</strain>
        <plasmid evidence="3 5">unnamed1</plasmid>
    </source>
</reference>
<dbReference type="InterPro" id="IPR027624">
    <property type="entry name" value="TOMM_cyclo_SagD"/>
</dbReference>
<dbReference type="Gene3D" id="3.30.40.250">
    <property type="match status" value="1"/>
</dbReference>
<accession>A0A0B5NBB1</accession>
<dbReference type="InterPro" id="IPR003776">
    <property type="entry name" value="YcaO-like_dom"/>
</dbReference>
<dbReference type="Proteomes" id="UP000501107">
    <property type="component" value="Plasmid unnamed1"/>
</dbReference>
<dbReference type="Gene3D" id="3.30.1330.230">
    <property type="match status" value="1"/>
</dbReference>
<dbReference type="PANTHER" id="PTHR37809:SF1">
    <property type="entry name" value="RIBOSOMAL PROTEIN S12 METHYLTHIOTRANSFERASE ACCESSORY FACTOR YCAO"/>
    <property type="match status" value="1"/>
</dbReference>
<proteinExistence type="predicted"/>
<sequence length="418" mass="48254">MIKHSYSISPLVDPTYGIIKEFLHIPNYPNNPRVWVTIAQGSSYNTAGFSASGAGISKSDAMLSAMGEYVERYCSLQNHTPLTYEKYNFESNKINPSLFDKFEKTNSPFKKYNNDVISWIKGKDLKNNEEVKIPAQAAYLTYIEGLPDEKFWMTNSTGVACSPTLDGAIWRGLAECFERDAIQTMWQNQISIPKIDYLKNKELSDFYYEYIHSKGITFYLYEFKMDWDIPAVFGIAEIENGGIVAAAAVRSTWQDACKKTLVELAQSLVGYAPLLYKGDYPQYSDDYMDVKSYDDHSMLYFHPKMKKFLSFLLDTEEYTLIPETECVLDDQEFIQYMIEQANKIDKSMYWVDLTLPEIKEHGWYVVRTLIPGLADIEPGYKYQFINERVLEIPQKLIELGKRKPEHFNGKPITPHPFP</sequence>
<dbReference type="Gene3D" id="3.30.160.660">
    <property type="match status" value="1"/>
</dbReference>
<dbReference type="PROSITE" id="PS51664">
    <property type="entry name" value="YCAO"/>
    <property type="match status" value="1"/>
</dbReference>
<evidence type="ECO:0000313" key="3">
    <source>
        <dbReference type="EMBL" id="QKH22491.1"/>
    </source>
</evidence>
<evidence type="ECO:0000313" key="5">
    <source>
        <dbReference type="Proteomes" id="UP000501107"/>
    </source>
</evidence>
<organism evidence="3 5">
    <name type="scientific">Bacillus thuringiensis</name>
    <dbReference type="NCBI Taxonomy" id="1428"/>
    <lineage>
        <taxon>Bacteria</taxon>
        <taxon>Bacillati</taxon>
        <taxon>Bacillota</taxon>
        <taxon>Bacilli</taxon>
        <taxon>Bacillales</taxon>
        <taxon>Bacillaceae</taxon>
        <taxon>Bacillus</taxon>
        <taxon>Bacillus cereus group</taxon>
    </lineage>
</organism>
<dbReference type="NCBIfam" id="TIGR03604">
    <property type="entry name" value="TOMM_cyclo_SagD"/>
    <property type="match status" value="1"/>
</dbReference>
<dbReference type="EMBL" id="CP053977">
    <property type="protein sequence ID" value="QKH22491.1"/>
    <property type="molecule type" value="Genomic_DNA"/>
</dbReference>
<protein>
    <submittedName>
        <fullName evidence="2">Thiazole/oxazole-forming peptide maturase, SagD family component domain protein</fullName>
    </submittedName>
    <submittedName>
        <fullName evidence="3">YcaO-like family protein</fullName>
    </submittedName>
</protein>
<evidence type="ECO:0000259" key="1">
    <source>
        <dbReference type="PROSITE" id="PS51664"/>
    </source>
</evidence>
<evidence type="ECO:0000313" key="4">
    <source>
        <dbReference type="Proteomes" id="UP000031876"/>
    </source>
</evidence>
<name>A0A0B5NBB1_BACTU</name>
<dbReference type="EMBL" id="CP009332">
    <property type="protein sequence ID" value="AJG73670.1"/>
    <property type="molecule type" value="Genomic_DNA"/>
</dbReference>
<dbReference type="Pfam" id="PF02624">
    <property type="entry name" value="YcaO"/>
    <property type="match status" value="1"/>
</dbReference>
<feature type="domain" description="YcaO" evidence="1">
    <location>
        <begin position="53"/>
        <end position="418"/>
    </location>
</feature>
<gene>
    <name evidence="2" type="ORF">BF38_6158</name>
    <name evidence="3" type="ORF">FOC89_00465</name>
</gene>
<evidence type="ECO:0000313" key="2">
    <source>
        <dbReference type="EMBL" id="AJG73670.1"/>
    </source>
</evidence>
<keyword evidence="3" id="KW-0614">Plasmid</keyword>
<dbReference type="RefSeq" id="WP_000589879.1">
    <property type="nucleotide sequence ID" value="NZ_CP009332.1"/>
</dbReference>
<geneLocation type="plasmid" evidence="2 4">
    <name>3</name>
</geneLocation>
<reference evidence="2 4" key="1">
    <citation type="journal article" date="2015" name="Genome Announc.">
        <title>Complete genome sequences for 35 biothreat assay-relevant bacillus species.</title>
        <authorList>
            <person name="Johnson S.L."/>
            <person name="Daligault H.E."/>
            <person name="Davenport K.W."/>
            <person name="Jaissle J."/>
            <person name="Frey K.G."/>
            <person name="Ladner J.T."/>
            <person name="Broomall S.M."/>
            <person name="Bishop-Lilly K.A."/>
            <person name="Bruce D.C."/>
            <person name="Gibbons H.S."/>
            <person name="Coyne S.R."/>
            <person name="Lo C.C."/>
            <person name="Meincke L."/>
            <person name="Munk A.C."/>
            <person name="Koroleva G.I."/>
            <person name="Rosenzweig C.N."/>
            <person name="Palacios G.F."/>
            <person name="Redden C.L."/>
            <person name="Minogue T.D."/>
            <person name="Chain P.S."/>
        </authorList>
    </citation>
    <scope>NUCLEOTIDE SEQUENCE [LARGE SCALE GENOMIC DNA]</scope>
    <source>
        <strain evidence="2 4">HD1011</strain>
        <plasmid evidence="2 4">3</plasmid>
    </source>
</reference>
<dbReference type="AlphaFoldDB" id="A0A0B5NBB1"/>